<gene>
    <name evidence="1" type="ORF">NLS_LOCUS8121</name>
</gene>
<dbReference type="Proteomes" id="UP000277928">
    <property type="component" value="Unassembled WGS sequence"/>
</dbReference>
<dbReference type="AlphaFoldDB" id="A0A3P6TGX0"/>
<evidence type="ECO:0008006" key="3">
    <source>
        <dbReference type="Google" id="ProtNLM"/>
    </source>
</evidence>
<evidence type="ECO:0000313" key="1">
    <source>
        <dbReference type="EMBL" id="VDK87386.1"/>
    </source>
</evidence>
<sequence>MRELLEQYLGVTCQRERINVQLTFNRKRHPEMTKSIREMIWRGRMCVGHDKSGSCCSQLNMIQEYHVVLVGYSKCGIEKTFFAGGFNFIAKVYFWGFGNVNEQFEVQCAVPFVESHVKAKMVISHKPIRMSSVDFINTYHSLSASTQAKLVSVRLGSNLHVAIEPTLEGMQENNNEFPGLHTYPLRCWITVPTATDITTADASNKQLENSVELAHRYFIKDGCPSVDGSSVLAFLEQKTGTGRYSEWTKIKIPITRDLVSPSLFNGSVIINESVEYGRISLHCDVIFCTGHKLNGFQNTPAA</sequence>
<evidence type="ECO:0000313" key="2">
    <source>
        <dbReference type="Proteomes" id="UP000277928"/>
    </source>
</evidence>
<accession>A0A3P6TGX0</accession>
<dbReference type="OrthoDB" id="5847186at2759"/>
<dbReference type="OMA" id="QCAVPFV"/>
<organism evidence="1 2">
    <name type="scientific">Litomosoides sigmodontis</name>
    <name type="common">Filarial nematode worm</name>
    <dbReference type="NCBI Taxonomy" id="42156"/>
    <lineage>
        <taxon>Eukaryota</taxon>
        <taxon>Metazoa</taxon>
        <taxon>Ecdysozoa</taxon>
        <taxon>Nematoda</taxon>
        <taxon>Chromadorea</taxon>
        <taxon>Rhabditida</taxon>
        <taxon>Spirurina</taxon>
        <taxon>Spiruromorpha</taxon>
        <taxon>Filarioidea</taxon>
        <taxon>Onchocercidae</taxon>
        <taxon>Litomosoides</taxon>
    </lineage>
</organism>
<reference evidence="1 2" key="1">
    <citation type="submission" date="2018-08" db="EMBL/GenBank/DDBJ databases">
        <authorList>
            <person name="Laetsch R D."/>
            <person name="Stevens L."/>
            <person name="Kumar S."/>
            <person name="Blaxter L. M."/>
        </authorList>
    </citation>
    <scope>NUCLEOTIDE SEQUENCE [LARGE SCALE GENOMIC DNA]</scope>
</reference>
<protein>
    <recommendedName>
        <fullName evidence="3">ZP domain-containing protein</fullName>
    </recommendedName>
</protein>
<name>A0A3P6TGX0_LITSI</name>
<feature type="non-terminal residue" evidence="1">
    <location>
        <position position="302"/>
    </location>
</feature>
<dbReference type="EMBL" id="UYRX01000961">
    <property type="protein sequence ID" value="VDK87386.1"/>
    <property type="molecule type" value="Genomic_DNA"/>
</dbReference>
<keyword evidence="2" id="KW-1185">Reference proteome</keyword>
<proteinExistence type="predicted"/>